<keyword evidence="3" id="KW-0560">Oxidoreductase</keyword>
<evidence type="ECO:0000259" key="7">
    <source>
        <dbReference type="Pfam" id="PF07732"/>
    </source>
</evidence>
<name>A0A0D6LRR0_9BILA</name>
<feature type="domain" description="Plastocyanin-like" evidence="5">
    <location>
        <begin position="286"/>
        <end position="450"/>
    </location>
</feature>
<dbReference type="GO" id="GO:0005886">
    <property type="term" value="C:plasma membrane"/>
    <property type="evidence" value="ECO:0007669"/>
    <property type="project" value="TreeGrafter"/>
</dbReference>
<evidence type="ECO:0000259" key="6">
    <source>
        <dbReference type="Pfam" id="PF07731"/>
    </source>
</evidence>
<dbReference type="Proteomes" id="UP000054495">
    <property type="component" value="Unassembled WGS sequence"/>
</dbReference>
<dbReference type="CDD" id="cd13905">
    <property type="entry name" value="CuRO_3_tcLLC2_insect_like"/>
    <property type="match status" value="1"/>
</dbReference>
<comment type="similarity">
    <text evidence="1">Belongs to the multicopper oxidase family.</text>
</comment>
<evidence type="ECO:0000256" key="2">
    <source>
        <dbReference type="ARBA" id="ARBA00022723"/>
    </source>
</evidence>
<organism evidence="8 9">
    <name type="scientific">Ancylostoma ceylanicum</name>
    <dbReference type="NCBI Taxonomy" id="53326"/>
    <lineage>
        <taxon>Eukaryota</taxon>
        <taxon>Metazoa</taxon>
        <taxon>Ecdysozoa</taxon>
        <taxon>Nematoda</taxon>
        <taxon>Chromadorea</taxon>
        <taxon>Rhabditida</taxon>
        <taxon>Rhabditina</taxon>
        <taxon>Rhabditomorpha</taxon>
        <taxon>Strongyloidea</taxon>
        <taxon>Ancylostomatidae</taxon>
        <taxon>Ancylostomatinae</taxon>
        <taxon>Ancylostoma</taxon>
    </lineage>
</organism>
<feature type="domain" description="Plastocyanin-like" evidence="6">
    <location>
        <begin position="604"/>
        <end position="741"/>
    </location>
</feature>
<keyword evidence="4" id="KW-0186">Copper</keyword>
<dbReference type="GO" id="GO:0006826">
    <property type="term" value="P:iron ion transport"/>
    <property type="evidence" value="ECO:0007669"/>
    <property type="project" value="TreeGrafter"/>
</dbReference>
<dbReference type="EMBL" id="KE125028">
    <property type="protein sequence ID" value="EPB72731.1"/>
    <property type="molecule type" value="Genomic_DNA"/>
</dbReference>
<dbReference type="PANTHER" id="PTHR11709">
    <property type="entry name" value="MULTI-COPPER OXIDASE"/>
    <property type="match status" value="1"/>
</dbReference>
<feature type="domain" description="Plastocyanin-like" evidence="7">
    <location>
        <begin position="157"/>
        <end position="268"/>
    </location>
</feature>
<sequence>MVDLQLTEVAAFRSRLSHNVERKQRVLHSRNDATSTVLHGVNVAGRAAEKDTKIMEKTIYLLLFLVQSAYTYSKYAQPLTIPKPDSNGVYVFDLVVERKLTMSSHKTDQWNHGTPMDYSADLGVWSKREPDQLKGCFDNYTLQPHANSAEAAMLDDVVMLDGKHKRVLTINGKTPGDTIVVPYMAEVLLRVHNKVLMDAITIHVHGIDKHDLWYMDGVAFIQQCPIQSTNYFEYRFIADNKGTHWYHGHFQTDRGDGLLGGFVVVDTKDRAIPVDSNGVREVPSREYFVMLQDWSTETTEEAYMRLADKTMKWMYGYDDAERCWQPTRTLDGGNVGGAVPISALLINDKGWHNREDILTRPWNLPSERFLIKKGESVLFRITNGGVAQELMLHVEGHSLLVVAADGDDCVPQEVDRLIIFPGERYDVVVRGLTEPTKKSYMFVVETVQYYYFDWTRIETDYGVAFVEYEDVNLAEERSTPTFPHSPECTSEKRCTVLNCPFERYPSNYNFTCLSYDKLRHPRPGEIDREILQDTAFKSGYEEHFINMHFDSHVDGFKFDFPKGMPYYHKEKMDVISKDCNNVDCPFGANKYDERCKCFYHKKHKLNNIVQVTLFNMGTGGAFSTGYAHPFHIHGTHYHVMKVGWPKYNTSGMISTLNPDIDCGGPEATCDGAVWRNMSWLNGAVPGMNTVDPSLRDTITLPVGGYIVLRFRAKNPGWWFAHCHLVLHHMSGTAYAFRVGEDDEIASPPPNFPHDCGHFSMPSIPKRTHRTSSSASYPAFGSAFFLVLLSALASKL</sequence>
<dbReference type="Pfam" id="PF07731">
    <property type="entry name" value="Cu-oxidase_2"/>
    <property type="match status" value="1"/>
</dbReference>
<dbReference type="SUPFAM" id="SSF49503">
    <property type="entry name" value="Cupredoxins"/>
    <property type="match status" value="3"/>
</dbReference>
<dbReference type="PANTHER" id="PTHR11709:SF394">
    <property type="entry name" value="FI03373P-RELATED"/>
    <property type="match status" value="1"/>
</dbReference>
<dbReference type="InterPro" id="IPR001117">
    <property type="entry name" value="Cu-oxidase_2nd"/>
</dbReference>
<dbReference type="Pfam" id="PF07732">
    <property type="entry name" value="Cu-oxidase_3"/>
    <property type="match status" value="1"/>
</dbReference>
<gene>
    <name evidence="8" type="ORF">ANCCEY_08182</name>
</gene>
<dbReference type="AlphaFoldDB" id="A0A0D6LRR0"/>
<keyword evidence="2" id="KW-0479">Metal-binding</keyword>
<evidence type="ECO:0000313" key="9">
    <source>
        <dbReference type="Proteomes" id="UP000054495"/>
    </source>
</evidence>
<evidence type="ECO:0000256" key="4">
    <source>
        <dbReference type="ARBA" id="ARBA00023008"/>
    </source>
</evidence>
<dbReference type="Pfam" id="PF00394">
    <property type="entry name" value="Cu-oxidase"/>
    <property type="match status" value="1"/>
</dbReference>
<keyword evidence="9" id="KW-1185">Reference proteome</keyword>
<dbReference type="InterPro" id="IPR011706">
    <property type="entry name" value="Cu-oxidase_C"/>
</dbReference>
<reference evidence="8 9" key="1">
    <citation type="submission" date="2013-05" db="EMBL/GenBank/DDBJ databases">
        <title>Draft genome of the parasitic nematode Anyclostoma ceylanicum.</title>
        <authorList>
            <person name="Mitreva M."/>
        </authorList>
    </citation>
    <scope>NUCLEOTIDE SEQUENCE [LARGE SCALE GENOMIC DNA]</scope>
</reference>
<accession>A0A0D6LRR0</accession>
<evidence type="ECO:0000259" key="5">
    <source>
        <dbReference type="Pfam" id="PF00394"/>
    </source>
</evidence>
<proteinExistence type="inferred from homology"/>
<evidence type="ECO:0000256" key="3">
    <source>
        <dbReference type="ARBA" id="ARBA00023002"/>
    </source>
</evidence>
<dbReference type="InterPro" id="IPR045087">
    <property type="entry name" value="Cu-oxidase_fam"/>
</dbReference>
<dbReference type="FunFam" id="2.60.40.420:FF:000124">
    <property type="entry name" value="Laccase-10-like Protein"/>
    <property type="match status" value="1"/>
</dbReference>
<evidence type="ECO:0000256" key="1">
    <source>
        <dbReference type="ARBA" id="ARBA00010609"/>
    </source>
</evidence>
<dbReference type="Gene3D" id="2.60.40.420">
    <property type="entry name" value="Cupredoxins - blue copper proteins"/>
    <property type="match status" value="3"/>
</dbReference>
<protein>
    <submittedName>
        <fullName evidence="8">Multicopper oxidase</fullName>
    </submittedName>
</protein>
<dbReference type="InterPro" id="IPR008972">
    <property type="entry name" value="Cupredoxin"/>
</dbReference>
<dbReference type="CDD" id="cd13858">
    <property type="entry name" value="CuRO_1_tcLCC2_insect_like"/>
    <property type="match status" value="1"/>
</dbReference>
<dbReference type="InterPro" id="IPR011707">
    <property type="entry name" value="Cu-oxidase-like_N"/>
</dbReference>
<dbReference type="GO" id="GO:0005507">
    <property type="term" value="F:copper ion binding"/>
    <property type="evidence" value="ECO:0007669"/>
    <property type="project" value="InterPro"/>
</dbReference>
<evidence type="ECO:0000313" key="8">
    <source>
        <dbReference type="EMBL" id="EPB72731.1"/>
    </source>
</evidence>
<dbReference type="GO" id="GO:0016491">
    <property type="term" value="F:oxidoreductase activity"/>
    <property type="evidence" value="ECO:0007669"/>
    <property type="project" value="UniProtKB-KW"/>
</dbReference>